<dbReference type="AlphaFoldDB" id="A0A813KN78"/>
<evidence type="ECO:0000313" key="2">
    <source>
        <dbReference type="EMBL" id="CAE8711748.1"/>
    </source>
</evidence>
<dbReference type="Proteomes" id="UP000626109">
    <property type="component" value="Unassembled WGS sequence"/>
</dbReference>
<name>A0A813KN78_POLGL</name>
<accession>A0A813KN78</accession>
<organism evidence="2 3">
    <name type="scientific">Polarella glacialis</name>
    <name type="common">Dinoflagellate</name>
    <dbReference type="NCBI Taxonomy" id="89957"/>
    <lineage>
        <taxon>Eukaryota</taxon>
        <taxon>Sar</taxon>
        <taxon>Alveolata</taxon>
        <taxon>Dinophyceae</taxon>
        <taxon>Suessiales</taxon>
        <taxon>Suessiaceae</taxon>
        <taxon>Polarella</taxon>
    </lineage>
</organism>
<evidence type="ECO:0000313" key="3">
    <source>
        <dbReference type="Proteomes" id="UP000626109"/>
    </source>
</evidence>
<protein>
    <submittedName>
        <fullName evidence="2">Uncharacterized protein</fullName>
    </submittedName>
</protein>
<dbReference type="EMBL" id="CAJNNW010032208">
    <property type="protein sequence ID" value="CAE8711748.1"/>
    <property type="molecule type" value="Genomic_DNA"/>
</dbReference>
<gene>
    <name evidence="2" type="ORF">PGLA2088_LOCUS36651</name>
</gene>
<comment type="caution">
    <text evidence="2">The sequence shown here is derived from an EMBL/GenBank/DDBJ whole genome shotgun (WGS) entry which is preliminary data.</text>
</comment>
<evidence type="ECO:0000256" key="1">
    <source>
        <dbReference type="SAM" id="MobiDB-lite"/>
    </source>
</evidence>
<reference evidence="2" key="1">
    <citation type="submission" date="2021-02" db="EMBL/GenBank/DDBJ databases">
        <authorList>
            <person name="Dougan E. K."/>
            <person name="Rhodes N."/>
            <person name="Thang M."/>
            <person name="Chan C."/>
        </authorList>
    </citation>
    <scope>NUCLEOTIDE SEQUENCE</scope>
</reference>
<feature type="region of interest" description="Disordered" evidence="1">
    <location>
        <begin position="1"/>
        <end position="21"/>
    </location>
</feature>
<sequence length="227" mass="25728">EGLAVERIAPSDLDQGPGGQPLPHVVRKAWGQGVPDGITLSGQFEFTMNVSDKDSLGEMLTWHMLSAGILPGSLDNRCLKFTNQKGQVAVGNKEDISRILANTSAYPIKVKYEPHPAFRGMEPEKVPEYEVNRVMLRWVKEAVAELGADMSNVRHIHQRRTFERYLLYLEDHYYQTGDMLEDAPTHLEVIERYPWMEKAFLLTNKTGPNLSKILRGEIDVLEYLFGS</sequence>
<proteinExistence type="predicted"/>
<feature type="non-terminal residue" evidence="2">
    <location>
        <position position="227"/>
    </location>
</feature>